<dbReference type="SUPFAM" id="SSF51998">
    <property type="entry name" value="PFL-like glycyl radical enzymes"/>
    <property type="match status" value="1"/>
</dbReference>
<evidence type="ECO:0000256" key="11">
    <source>
        <dbReference type="PROSITE-ProRule" id="PRU00493"/>
    </source>
</evidence>
<feature type="modified residue" description="Glycine radical" evidence="10 11">
    <location>
        <position position="721"/>
    </location>
</feature>
<keyword evidence="4 12" id="KW-0808">Transferase</keyword>
<evidence type="ECO:0000256" key="6">
    <source>
        <dbReference type="ARBA" id="ARBA00023277"/>
    </source>
</evidence>
<accession>A0A955I4D8</accession>
<name>A0A955I4D8_9BACT</name>
<evidence type="ECO:0000313" key="16">
    <source>
        <dbReference type="Proteomes" id="UP000741282"/>
    </source>
</evidence>
<feature type="domain" description="Glycine radical" evidence="13">
    <location>
        <begin position="622"/>
        <end position="746"/>
    </location>
</feature>
<reference evidence="15" key="1">
    <citation type="submission" date="2020-04" db="EMBL/GenBank/DDBJ databases">
        <authorList>
            <person name="Zhang T."/>
        </authorList>
    </citation>
    <scope>NUCLEOTIDE SEQUENCE</scope>
    <source>
        <strain evidence="15">HKST-UBA17</strain>
    </source>
</reference>
<evidence type="ECO:0000256" key="5">
    <source>
        <dbReference type="ARBA" id="ARBA00022818"/>
    </source>
</evidence>
<comment type="pathway">
    <text evidence="12">Fermentation; pyruvate fermentation; formate from pyruvate: step 1/1.</text>
</comment>
<dbReference type="EMBL" id="JAGQLN010000002">
    <property type="protein sequence ID" value="MCA9376418.1"/>
    <property type="molecule type" value="Genomic_DNA"/>
</dbReference>
<keyword evidence="7 12" id="KW-0012">Acyltransferase</keyword>
<evidence type="ECO:0000256" key="7">
    <source>
        <dbReference type="ARBA" id="ARBA00023315"/>
    </source>
</evidence>
<evidence type="ECO:0000259" key="13">
    <source>
        <dbReference type="PROSITE" id="PS51149"/>
    </source>
</evidence>
<evidence type="ECO:0000313" key="15">
    <source>
        <dbReference type="EMBL" id="MCA9376418.1"/>
    </source>
</evidence>
<dbReference type="AlphaFoldDB" id="A0A955I4D8"/>
<protein>
    <recommendedName>
        <fullName evidence="12">Formate acetyltransferase</fullName>
        <ecNumber evidence="12">2.3.1.54</ecNumber>
    </recommendedName>
    <alternativeName>
        <fullName evidence="12">Pyruvate formate-lyase</fullName>
    </alternativeName>
</protein>
<dbReference type="Gene3D" id="3.20.70.20">
    <property type="match status" value="1"/>
</dbReference>
<dbReference type="PIRSF" id="PIRSF000379">
    <property type="entry name" value="For_Ac_trans_1"/>
    <property type="match status" value="1"/>
</dbReference>
<comment type="subunit">
    <text evidence="12">Homodimer.</text>
</comment>
<keyword evidence="12" id="KW-0313">Glucose metabolism</keyword>
<dbReference type="EC" id="2.3.1.54" evidence="12"/>
<gene>
    <name evidence="15" type="primary">pflB</name>
    <name evidence="15" type="ORF">KC685_00680</name>
</gene>
<sequence>MDINTGIWQEDIDVRDFIQKNYTPYEGSENFLVPATDRTKALWKKLTELIAEEREKGILDLDVETPSTITSHQPGYIDKPNEVIVGLQTDAPLKRAIKPNGGIRLVENAAEAFGYEIPKNISKIYYEYRKTHNDGVFDAYSPEIRNLRSHHIITGLPDNYSRGRIIGDYRRLALYGTEKLRQQREQYLEEALLEMDQDTIRLREEIMDQISALKDIEKMAEGYGHDVSKPARDSLEAVQWIYYAYLAAVKQQDGAAMSMGRLDAFLDIYFEHDLNTGKYSEGQIQEMIDDLVIKLRIIRHLRHPEYDQLFAGDPTWVTLVLGGTGLDGRSMVTKTSYRFLHTLTNLGPAPEPNLTVLWGRDISPVWKSYCAKQSISSSSIQYENDDLMKPYYGDDYGIACCVSGMTIGKEMQFFGARANLAKVLLLTINGGKEEPLDGDPEHTGGEIIIPGLRSMNDSEYLQYDKVWPRFVQLMDWLAERYVSAMNVIHYMHDKYHYESAEMALHDPLVKRYMAFGIAGLSVVTDSLSAIKYAKVRPKWGASGVAVGYEIIGDYPAFGNDDDRVDMIAVEIVREFMKALRRYKTYRESVHTLSILTITSNVVYGKATGSTPDGRFSGTPFAPGANPMHGRDKNGAIASLNSVAKLPYHYCQDGISNTFSIIPGALGKSDDEQTGNLVQLLDGYFIGKGAHHLNVNVFNRETLKDAQDHPERYPQLTIRVSGYAVLFNRLSREQQDEVIARTFHKSF</sequence>
<dbReference type="PANTHER" id="PTHR30191:SF0">
    <property type="entry name" value="FORMATE ACETYLTRANSFERASE 1"/>
    <property type="match status" value="1"/>
</dbReference>
<proteinExistence type="inferred from homology"/>
<comment type="catalytic activity">
    <reaction evidence="8 12">
        <text>formate + acetyl-CoA = pyruvate + CoA</text>
        <dbReference type="Rhea" id="RHEA:11844"/>
        <dbReference type="ChEBI" id="CHEBI:15361"/>
        <dbReference type="ChEBI" id="CHEBI:15740"/>
        <dbReference type="ChEBI" id="CHEBI:57287"/>
        <dbReference type="ChEBI" id="CHEBI:57288"/>
        <dbReference type="EC" id="2.3.1.54"/>
    </reaction>
</comment>
<comment type="similarity">
    <text evidence="2 12">Belongs to the glycyl radical enzyme (GRE) family. PFL subfamily.</text>
</comment>
<evidence type="ECO:0000256" key="8">
    <source>
        <dbReference type="ARBA" id="ARBA00049029"/>
    </source>
</evidence>
<dbReference type="GO" id="GO:0005829">
    <property type="term" value="C:cytosol"/>
    <property type="evidence" value="ECO:0007669"/>
    <property type="project" value="TreeGrafter"/>
</dbReference>
<comment type="subcellular location">
    <subcellularLocation>
        <location evidence="1 12">Cytoplasm</location>
    </subcellularLocation>
</comment>
<evidence type="ECO:0000256" key="12">
    <source>
        <dbReference type="RuleBase" id="RU368075"/>
    </source>
</evidence>
<reference evidence="15" key="2">
    <citation type="journal article" date="2021" name="Microbiome">
        <title>Successional dynamics and alternative stable states in a saline activated sludge microbial community over 9 years.</title>
        <authorList>
            <person name="Wang Y."/>
            <person name="Ye J."/>
            <person name="Ju F."/>
            <person name="Liu L."/>
            <person name="Boyd J.A."/>
            <person name="Deng Y."/>
            <person name="Parks D.H."/>
            <person name="Jiang X."/>
            <person name="Yin X."/>
            <person name="Woodcroft B.J."/>
            <person name="Tyson G.W."/>
            <person name="Hugenholtz P."/>
            <person name="Polz M.F."/>
            <person name="Zhang T."/>
        </authorList>
    </citation>
    <scope>NUCLEOTIDE SEQUENCE</scope>
    <source>
        <strain evidence="15">HKST-UBA17</strain>
    </source>
</reference>
<comment type="caution">
    <text evidence="15">The sequence shown here is derived from an EMBL/GenBank/DDBJ whole genome shotgun (WGS) entry which is preliminary data.</text>
</comment>
<evidence type="ECO:0000256" key="1">
    <source>
        <dbReference type="ARBA" id="ARBA00004496"/>
    </source>
</evidence>
<evidence type="ECO:0000256" key="2">
    <source>
        <dbReference type="ARBA" id="ARBA00008375"/>
    </source>
</evidence>
<dbReference type="InterPro" id="IPR004184">
    <property type="entry name" value="PFL_dom"/>
</dbReference>
<dbReference type="InterPro" id="IPR050244">
    <property type="entry name" value="Auton_GlycylRad_Cofactor"/>
</dbReference>
<evidence type="ECO:0000256" key="9">
    <source>
        <dbReference type="PIRSR" id="PIRSR000379-1"/>
    </source>
</evidence>
<evidence type="ECO:0000259" key="14">
    <source>
        <dbReference type="PROSITE" id="PS51554"/>
    </source>
</evidence>
<dbReference type="InterPro" id="IPR019777">
    <property type="entry name" value="Form_AcTrfase_GR_CS"/>
</dbReference>
<dbReference type="PROSITE" id="PS00850">
    <property type="entry name" value="GLY_RADICAL_1"/>
    <property type="match status" value="1"/>
</dbReference>
<dbReference type="GO" id="GO:0008861">
    <property type="term" value="F:formate C-acetyltransferase activity"/>
    <property type="evidence" value="ECO:0007669"/>
    <property type="project" value="UniProtKB-UniRule"/>
</dbReference>
<evidence type="ECO:0000256" key="4">
    <source>
        <dbReference type="ARBA" id="ARBA00022679"/>
    </source>
</evidence>
<feature type="domain" description="PFL" evidence="14">
    <location>
        <begin position="1"/>
        <end position="615"/>
    </location>
</feature>
<feature type="active site" description="S-acetylcysteine intermediate" evidence="9">
    <location>
        <position position="400"/>
    </location>
</feature>
<dbReference type="InterPro" id="IPR001150">
    <property type="entry name" value="Gly_radical"/>
</dbReference>
<keyword evidence="3 12" id="KW-0963">Cytoplasm</keyword>
<dbReference type="Pfam" id="PF01228">
    <property type="entry name" value="Gly_radical"/>
    <property type="match status" value="1"/>
</dbReference>
<dbReference type="NCBIfam" id="TIGR01255">
    <property type="entry name" value="pyr_form_ly_1"/>
    <property type="match status" value="1"/>
</dbReference>
<dbReference type="PANTHER" id="PTHR30191">
    <property type="entry name" value="FORMATE ACETYLTRANSFERASE"/>
    <property type="match status" value="1"/>
</dbReference>
<keyword evidence="5 10" id="KW-0556">Organic radical</keyword>
<feature type="active site" description="Cysteine radical intermediate" evidence="9">
    <location>
        <position position="401"/>
    </location>
</feature>
<evidence type="ECO:0000256" key="10">
    <source>
        <dbReference type="PIRSR" id="PIRSR000379-2"/>
    </source>
</evidence>
<evidence type="ECO:0000256" key="3">
    <source>
        <dbReference type="ARBA" id="ARBA00022490"/>
    </source>
</evidence>
<dbReference type="PROSITE" id="PS51149">
    <property type="entry name" value="GLY_RADICAL_2"/>
    <property type="match status" value="1"/>
</dbReference>
<dbReference type="InterPro" id="IPR005949">
    <property type="entry name" value="Form_AcTrfase"/>
</dbReference>
<organism evidence="15 16">
    <name type="scientific">Candidatus Dojkabacteria bacterium</name>
    <dbReference type="NCBI Taxonomy" id="2099670"/>
    <lineage>
        <taxon>Bacteria</taxon>
        <taxon>Candidatus Dojkabacteria</taxon>
    </lineage>
</organism>
<dbReference type="Proteomes" id="UP000741282">
    <property type="component" value="Unassembled WGS sequence"/>
</dbReference>
<keyword evidence="6 12" id="KW-0119">Carbohydrate metabolism</keyword>
<dbReference type="Pfam" id="PF02901">
    <property type="entry name" value="PFL-like"/>
    <property type="match status" value="1"/>
</dbReference>
<dbReference type="PROSITE" id="PS51554">
    <property type="entry name" value="PFL"/>
    <property type="match status" value="1"/>
</dbReference>
<dbReference type="GO" id="GO:0006006">
    <property type="term" value="P:glucose metabolic process"/>
    <property type="evidence" value="ECO:0007669"/>
    <property type="project" value="UniProtKB-UniRule"/>
</dbReference>